<comment type="caution">
    <text evidence="2">The sequence shown here is derived from an EMBL/GenBank/DDBJ whole genome shotgun (WGS) entry which is preliminary data.</text>
</comment>
<dbReference type="AlphaFoldDB" id="A0A8X6Q7G6"/>
<dbReference type="Proteomes" id="UP000887013">
    <property type="component" value="Unassembled WGS sequence"/>
</dbReference>
<organism evidence="2 3">
    <name type="scientific">Nephila pilipes</name>
    <name type="common">Giant wood spider</name>
    <name type="synonym">Nephila maculata</name>
    <dbReference type="NCBI Taxonomy" id="299642"/>
    <lineage>
        <taxon>Eukaryota</taxon>
        <taxon>Metazoa</taxon>
        <taxon>Ecdysozoa</taxon>
        <taxon>Arthropoda</taxon>
        <taxon>Chelicerata</taxon>
        <taxon>Arachnida</taxon>
        <taxon>Araneae</taxon>
        <taxon>Araneomorphae</taxon>
        <taxon>Entelegynae</taxon>
        <taxon>Araneoidea</taxon>
        <taxon>Nephilidae</taxon>
        <taxon>Nephila</taxon>
    </lineage>
</organism>
<reference evidence="2" key="1">
    <citation type="submission" date="2020-08" db="EMBL/GenBank/DDBJ databases">
        <title>Multicomponent nature underlies the extraordinary mechanical properties of spider dragline silk.</title>
        <authorList>
            <person name="Kono N."/>
            <person name="Nakamura H."/>
            <person name="Mori M."/>
            <person name="Yoshida Y."/>
            <person name="Ohtoshi R."/>
            <person name="Malay A.D."/>
            <person name="Moran D.A.P."/>
            <person name="Tomita M."/>
            <person name="Numata K."/>
            <person name="Arakawa K."/>
        </authorList>
    </citation>
    <scope>NUCLEOTIDE SEQUENCE</scope>
</reference>
<feature type="compositionally biased region" description="Polar residues" evidence="1">
    <location>
        <begin position="1"/>
        <end position="13"/>
    </location>
</feature>
<gene>
    <name evidence="2" type="ORF">NPIL_588291</name>
</gene>
<sequence>MQSARGPTASPESRTNKLLDHPSAGHPSISSEGLRQNHFLNLRSSSSDRIGHLGATKGAIKTPIVMARLERLGREVKRNDRSSYRLSAKLFHLNHLSCSFIDTDTPGRQTIHQIDRTEVKR</sequence>
<keyword evidence="3" id="KW-1185">Reference proteome</keyword>
<evidence type="ECO:0000313" key="3">
    <source>
        <dbReference type="Proteomes" id="UP000887013"/>
    </source>
</evidence>
<accession>A0A8X6Q7G6</accession>
<name>A0A8X6Q7G6_NEPPI</name>
<feature type="region of interest" description="Disordered" evidence="1">
    <location>
        <begin position="1"/>
        <end position="37"/>
    </location>
</feature>
<evidence type="ECO:0000313" key="2">
    <source>
        <dbReference type="EMBL" id="GFU10699.1"/>
    </source>
</evidence>
<feature type="compositionally biased region" description="Polar residues" evidence="1">
    <location>
        <begin position="28"/>
        <end position="37"/>
    </location>
</feature>
<evidence type="ECO:0000256" key="1">
    <source>
        <dbReference type="SAM" id="MobiDB-lite"/>
    </source>
</evidence>
<proteinExistence type="predicted"/>
<dbReference type="EMBL" id="BMAW01029137">
    <property type="protein sequence ID" value="GFU10699.1"/>
    <property type="molecule type" value="Genomic_DNA"/>
</dbReference>
<protein>
    <submittedName>
        <fullName evidence="2">Uncharacterized protein</fullName>
    </submittedName>
</protein>